<keyword evidence="6 8" id="KW-0472">Membrane</keyword>
<dbReference type="CDD" id="cd04590">
    <property type="entry name" value="CBS_pair_CorC_HlyC_assoc"/>
    <property type="match status" value="1"/>
</dbReference>
<evidence type="ECO:0000256" key="1">
    <source>
        <dbReference type="ARBA" id="ARBA00004141"/>
    </source>
</evidence>
<dbReference type="Pfam" id="PF00571">
    <property type="entry name" value="CBS"/>
    <property type="match status" value="2"/>
</dbReference>
<evidence type="ECO:0000256" key="4">
    <source>
        <dbReference type="ARBA" id="ARBA00022989"/>
    </source>
</evidence>
<reference evidence="12" key="2">
    <citation type="submission" date="2020-08" db="EMBL/GenBank/DDBJ databases">
        <authorList>
            <person name="Lai Q."/>
        </authorList>
    </citation>
    <scope>NUCLEOTIDE SEQUENCE</scope>
    <source>
        <strain evidence="12">S27-2</strain>
    </source>
</reference>
<dbReference type="PROSITE" id="PS51846">
    <property type="entry name" value="CNNM"/>
    <property type="match status" value="1"/>
</dbReference>
<protein>
    <submittedName>
        <fullName evidence="12">HlyC/CorC family transporter</fullName>
    </submittedName>
</protein>
<dbReference type="Gene3D" id="3.10.580.10">
    <property type="entry name" value="CBS-domain"/>
    <property type="match status" value="1"/>
</dbReference>
<dbReference type="PANTHER" id="PTHR22777">
    <property type="entry name" value="HEMOLYSIN-RELATED"/>
    <property type="match status" value="1"/>
</dbReference>
<proteinExistence type="predicted"/>
<dbReference type="InterPro" id="IPR000644">
    <property type="entry name" value="CBS_dom"/>
</dbReference>
<name>A0A8J6M5E8_9ALTE</name>
<dbReference type="InterPro" id="IPR044751">
    <property type="entry name" value="Ion_transp-like_CBS"/>
</dbReference>
<keyword evidence="2 8" id="KW-0812">Transmembrane</keyword>
<comment type="caution">
    <text evidence="12">The sequence shown here is derived from an EMBL/GenBank/DDBJ whole genome shotgun (WGS) entry which is preliminary data.</text>
</comment>
<feature type="domain" description="CNNM transmembrane" evidence="11">
    <location>
        <begin position="1"/>
        <end position="179"/>
    </location>
</feature>
<dbReference type="EMBL" id="JACNEP010000008">
    <property type="protein sequence ID" value="MBC3766491.1"/>
    <property type="molecule type" value="Genomic_DNA"/>
</dbReference>
<keyword evidence="3" id="KW-0677">Repeat</keyword>
<evidence type="ECO:0000256" key="7">
    <source>
        <dbReference type="PROSITE-ProRule" id="PRU00703"/>
    </source>
</evidence>
<feature type="transmembrane region" description="Helical" evidence="9">
    <location>
        <begin position="87"/>
        <end position="107"/>
    </location>
</feature>
<keyword evidence="5 7" id="KW-0129">CBS domain</keyword>
<evidence type="ECO:0000259" key="10">
    <source>
        <dbReference type="PROSITE" id="PS51371"/>
    </source>
</evidence>
<dbReference type="PANTHER" id="PTHR22777:SF4">
    <property type="entry name" value="UPF0053 PROTEIN SLL1254"/>
    <property type="match status" value="1"/>
</dbReference>
<dbReference type="SUPFAM" id="SSF54631">
    <property type="entry name" value="CBS-domain pair"/>
    <property type="match status" value="1"/>
</dbReference>
<evidence type="ECO:0000313" key="13">
    <source>
        <dbReference type="Proteomes" id="UP000601768"/>
    </source>
</evidence>
<feature type="domain" description="CBS" evidence="10">
    <location>
        <begin position="198"/>
        <end position="259"/>
    </location>
</feature>
<evidence type="ECO:0000259" key="11">
    <source>
        <dbReference type="PROSITE" id="PS51846"/>
    </source>
</evidence>
<evidence type="ECO:0000313" key="12">
    <source>
        <dbReference type="EMBL" id="MBC3766491.1"/>
    </source>
</evidence>
<dbReference type="SMART" id="SM00116">
    <property type="entry name" value="CBS"/>
    <property type="match status" value="2"/>
</dbReference>
<comment type="subcellular location">
    <subcellularLocation>
        <location evidence="1">Membrane</location>
        <topology evidence="1">Multi-pass membrane protein</topology>
    </subcellularLocation>
</comment>
<dbReference type="RefSeq" id="WP_186507022.1">
    <property type="nucleotide sequence ID" value="NZ_JACNEP010000008.1"/>
</dbReference>
<evidence type="ECO:0000256" key="9">
    <source>
        <dbReference type="SAM" id="Phobius"/>
    </source>
</evidence>
<sequence>MLLLIIYVFVALFFSFLCSVSEAVILSVSQSYIAVLEGKQKHSGILLRGLNNNINKTLSAILTLNTIAHTVGAAGAGAQAAIVFGDGYLGVASAVLTLLILIFSEVIPKTIGASYWRALAPATAYFVHYLCIALYPIVYVLEKMTSKFTNQDELSGLSRTELKALAELSHQHGQLALHELNIMQNLMSLHQTRVKSAMTPRTVVFSIDENMTVESFYHQHSKQSFSRIPVYEQGDTEKICGFVLKSDLLVAQARGNGDKSVRAYLKEMVTVSSSMPLSRTLEHFFPGRNHMILVVDEYGGLEGILTMEDLLETLLGLEIIDEKDKNVSMQKVALAKWKQRLRNVQQSD</sequence>
<feature type="domain" description="CBS" evidence="10">
    <location>
        <begin position="264"/>
        <end position="322"/>
    </location>
</feature>
<evidence type="ECO:0000256" key="8">
    <source>
        <dbReference type="PROSITE-ProRule" id="PRU01193"/>
    </source>
</evidence>
<dbReference type="AlphaFoldDB" id="A0A8J6M5E8"/>
<organism evidence="12 13">
    <name type="scientific">Neptunicella marina</name>
    <dbReference type="NCBI Taxonomy" id="2125989"/>
    <lineage>
        <taxon>Bacteria</taxon>
        <taxon>Pseudomonadati</taxon>
        <taxon>Pseudomonadota</taxon>
        <taxon>Gammaproteobacteria</taxon>
        <taxon>Alteromonadales</taxon>
        <taxon>Alteromonadaceae</taxon>
        <taxon>Neptunicella</taxon>
    </lineage>
</organism>
<evidence type="ECO:0000256" key="5">
    <source>
        <dbReference type="ARBA" id="ARBA00023122"/>
    </source>
</evidence>
<evidence type="ECO:0000256" key="2">
    <source>
        <dbReference type="ARBA" id="ARBA00022692"/>
    </source>
</evidence>
<keyword evidence="4 8" id="KW-1133">Transmembrane helix</keyword>
<dbReference type="GO" id="GO:0005886">
    <property type="term" value="C:plasma membrane"/>
    <property type="evidence" value="ECO:0007669"/>
    <property type="project" value="TreeGrafter"/>
</dbReference>
<dbReference type="InterPro" id="IPR002550">
    <property type="entry name" value="CNNM"/>
</dbReference>
<evidence type="ECO:0000256" key="6">
    <source>
        <dbReference type="ARBA" id="ARBA00023136"/>
    </source>
</evidence>
<dbReference type="InterPro" id="IPR046342">
    <property type="entry name" value="CBS_dom_sf"/>
</dbReference>
<reference evidence="12" key="1">
    <citation type="journal article" date="2018" name="Int. J. Syst. Evol. Microbiol.">
        <title>Neptunicella marina gen. nov., sp. nov., isolated from surface seawater.</title>
        <authorList>
            <person name="Liu X."/>
            <person name="Lai Q."/>
            <person name="Du Y."/>
            <person name="Zhang X."/>
            <person name="Liu Z."/>
            <person name="Sun F."/>
            <person name="Shao Z."/>
        </authorList>
    </citation>
    <scope>NUCLEOTIDE SEQUENCE</scope>
    <source>
        <strain evidence="12">S27-2</strain>
    </source>
</reference>
<feature type="transmembrane region" description="Helical" evidence="9">
    <location>
        <begin position="119"/>
        <end position="141"/>
    </location>
</feature>
<dbReference type="Pfam" id="PF01595">
    <property type="entry name" value="CNNM"/>
    <property type="match status" value="1"/>
</dbReference>
<dbReference type="Proteomes" id="UP000601768">
    <property type="component" value="Unassembled WGS sequence"/>
</dbReference>
<dbReference type="PROSITE" id="PS51371">
    <property type="entry name" value="CBS"/>
    <property type="match status" value="2"/>
</dbReference>
<gene>
    <name evidence="12" type="ORF">H8B19_11435</name>
</gene>
<accession>A0A8J6M5E8</accession>
<keyword evidence="13" id="KW-1185">Reference proteome</keyword>
<evidence type="ECO:0000256" key="3">
    <source>
        <dbReference type="ARBA" id="ARBA00022737"/>
    </source>
</evidence>